<dbReference type="EMBL" id="ABEU02000008">
    <property type="protein sequence ID" value="PNR49559.1"/>
    <property type="molecule type" value="Genomic_DNA"/>
</dbReference>
<proteinExistence type="predicted"/>
<dbReference type="AlphaFoldDB" id="A0A2K1K708"/>
<sequence>MRILGLCVVSETKGYWFLFGESGGHGGAGVTIFECSHCMIVVQLKKIMESNSGFIPAQLANHAESIKVKRVGNAKQKPRKNTAKVATISLEEYINVFDYLTQGQGDEVKPIHNMKSIACSGDQLKSVLKLHNIPLSNRKTKEKMFQELLGKELWNPYGPPPDTTMPVTITEEEILEDLRVLECISDSGPSSLAVALNKALVPQ</sequence>
<dbReference type="Gramene" id="Pp3c8_12897V3.1">
    <property type="protein sequence ID" value="Pp3c8_12897V3.1"/>
    <property type="gene ID" value="Pp3c8_12897"/>
</dbReference>
<reference evidence="1 3" key="1">
    <citation type="journal article" date="2008" name="Science">
        <title>The Physcomitrella genome reveals evolutionary insights into the conquest of land by plants.</title>
        <authorList>
            <person name="Rensing S."/>
            <person name="Lang D."/>
            <person name="Zimmer A."/>
            <person name="Terry A."/>
            <person name="Salamov A."/>
            <person name="Shapiro H."/>
            <person name="Nishiyama T."/>
            <person name="Perroud P.-F."/>
            <person name="Lindquist E."/>
            <person name="Kamisugi Y."/>
            <person name="Tanahashi T."/>
            <person name="Sakakibara K."/>
            <person name="Fujita T."/>
            <person name="Oishi K."/>
            <person name="Shin-I T."/>
            <person name="Kuroki Y."/>
            <person name="Toyoda A."/>
            <person name="Suzuki Y."/>
            <person name="Hashimoto A."/>
            <person name="Yamaguchi K."/>
            <person name="Sugano A."/>
            <person name="Kohara Y."/>
            <person name="Fujiyama A."/>
            <person name="Anterola A."/>
            <person name="Aoki S."/>
            <person name="Ashton N."/>
            <person name="Barbazuk W.B."/>
            <person name="Barker E."/>
            <person name="Bennetzen J."/>
            <person name="Bezanilla M."/>
            <person name="Blankenship R."/>
            <person name="Cho S.H."/>
            <person name="Dutcher S."/>
            <person name="Estelle M."/>
            <person name="Fawcett J.A."/>
            <person name="Gundlach H."/>
            <person name="Hanada K."/>
            <person name="Heyl A."/>
            <person name="Hicks K.A."/>
            <person name="Hugh J."/>
            <person name="Lohr M."/>
            <person name="Mayer K."/>
            <person name="Melkozernov A."/>
            <person name="Murata T."/>
            <person name="Nelson D."/>
            <person name="Pils B."/>
            <person name="Prigge M."/>
            <person name="Reiss B."/>
            <person name="Renner T."/>
            <person name="Rombauts S."/>
            <person name="Rushton P."/>
            <person name="Sanderfoot A."/>
            <person name="Schween G."/>
            <person name="Shiu S.-H."/>
            <person name="Stueber K."/>
            <person name="Theodoulou F.L."/>
            <person name="Tu H."/>
            <person name="Van de Peer Y."/>
            <person name="Verrier P.J."/>
            <person name="Waters E."/>
            <person name="Wood A."/>
            <person name="Yang L."/>
            <person name="Cove D."/>
            <person name="Cuming A."/>
            <person name="Hasebe M."/>
            <person name="Lucas S."/>
            <person name="Mishler D.B."/>
            <person name="Reski R."/>
            <person name="Grigoriev I."/>
            <person name="Quatrano R.S."/>
            <person name="Boore J.L."/>
        </authorList>
    </citation>
    <scope>NUCLEOTIDE SEQUENCE [LARGE SCALE GENOMIC DNA]</scope>
    <source>
        <strain evidence="2 3">cv. Gransden 2004</strain>
    </source>
</reference>
<evidence type="ECO:0000313" key="3">
    <source>
        <dbReference type="Proteomes" id="UP000006727"/>
    </source>
</evidence>
<dbReference type="Proteomes" id="UP000006727">
    <property type="component" value="Chromosome 8"/>
</dbReference>
<evidence type="ECO:0000313" key="2">
    <source>
        <dbReference type="EnsemblPlants" id="Pp3c8_12897V3.1"/>
    </source>
</evidence>
<reference evidence="1 3" key="2">
    <citation type="journal article" date="2018" name="Plant J.">
        <title>The Physcomitrella patens chromosome-scale assembly reveals moss genome structure and evolution.</title>
        <authorList>
            <person name="Lang D."/>
            <person name="Ullrich K.K."/>
            <person name="Murat F."/>
            <person name="Fuchs J."/>
            <person name="Jenkins J."/>
            <person name="Haas F.B."/>
            <person name="Piednoel M."/>
            <person name="Gundlach H."/>
            <person name="Van Bel M."/>
            <person name="Meyberg R."/>
            <person name="Vives C."/>
            <person name="Morata J."/>
            <person name="Symeonidi A."/>
            <person name="Hiss M."/>
            <person name="Muchero W."/>
            <person name="Kamisugi Y."/>
            <person name="Saleh O."/>
            <person name="Blanc G."/>
            <person name="Decker E.L."/>
            <person name="van Gessel N."/>
            <person name="Grimwood J."/>
            <person name="Hayes R.D."/>
            <person name="Graham S.W."/>
            <person name="Gunter L.E."/>
            <person name="McDaniel S.F."/>
            <person name="Hoernstein S.N.W."/>
            <person name="Larsson A."/>
            <person name="Li F.W."/>
            <person name="Perroud P.F."/>
            <person name="Phillips J."/>
            <person name="Ranjan P."/>
            <person name="Rokshar D.S."/>
            <person name="Rothfels C.J."/>
            <person name="Schneider L."/>
            <person name="Shu S."/>
            <person name="Stevenson D.W."/>
            <person name="Thummler F."/>
            <person name="Tillich M."/>
            <person name="Villarreal Aguilar J.C."/>
            <person name="Widiez T."/>
            <person name="Wong G.K."/>
            <person name="Wymore A."/>
            <person name="Zhang Y."/>
            <person name="Zimmer A.D."/>
            <person name="Quatrano R.S."/>
            <person name="Mayer K.F.X."/>
            <person name="Goodstein D."/>
            <person name="Casacuberta J.M."/>
            <person name="Vandepoele K."/>
            <person name="Reski R."/>
            <person name="Cuming A.C."/>
            <person name="Tuskan G.A."/>
            <person name="Maumus F."/>
            <person name="Salse J."/>
            <person name="Schmutz J."/>
            <person name="Rensing S.A."/>
        </authorList>
    </citation>
    <scope>NUCLEOTIDE SEQUENCE [LARGE SCALE GENOMIC DNA]</scope>
    <source>
        <strain evidence="2 3">cv. Gransden 2004</strain>
    </source>
</reference>
<protein>
    <submittedName>
        <fullName evidence="1 2">Uncharacterized protein</fullName>
    </submittedName>
</protein>
<evidence type="ECO:0000313" key="1">
    <source>
        <dbReference type="EMBL" id="PNR49559.1"/>
    </source>
</evidence>
<keyword evidence="3" id="KW-1185">Reference proteome</keyword>
<dbReference type="EnsemblPlants" id="Pp3c8_12897V3.1">
    <property type="protein sequence ID" value="Pp3c8_12897V3.1"/>
    <property type="gene ID" value="Pp3c8_12897"/>
</dbReference>
<gene>
    <name evidence="2" type="primary">LOC112285382</name>
    <name evidence="1" type="ORF">PHYPA_011455</name>
</gene>
<organism evidence="1">
    <name type="scientific">Physcomitrium patens</name>
    <name type="common">Spreading-leaved earth moss</name>
    <name type="synonym">Physcomitrella patens</name>
    <dbReference type="NCBI Taxonomy" id="3218"/>
    <lineage>
        <taxon>Eukaryota</taxon>
        <taxon>Viridiplantae</taxon>
        <taxon>Streptophyta</taxon>
        <taxon>Embryophyta</taxon>
        <taxon>Bryophyta</taxon>
        <taxon>Bryophytina</taxon>
        <taxon>Bryopsida</taxon>
        <taxon>Funariidae</taxon>
        <taxon>Funariales</taxon>
        <taxon>Funariaceae</taxon>
        <taxon>Physcomitrium</taxon>
    </lineage>
</organism>
<accession>A0A2K1K708</accession>
<dbReference type="RefSeq" id="XP_024381919.1">
    <property type="nucleotide sequence ID" value="XM_024526151.2"/>
</dbReference>
<reference evidence="2" key="3">
    <citation type="submission" date="2020-12" db="UniProtKB">
        <authorList>
            <consortium name="EnsemblPlants"/>
        </authorList>
    </citation>
    <scope>IDENTIFICATION</scope>
</reference>
<name>A0A2K1K708_PHYPA</name>
<dbReference type="GeneID" id="112285382"/>